<dbReference type="eggNOG" id="COG1680">
    <property type="taxonomic scope" value="Bacteria"/>
</dbReference>
<name>A0A073JZ81_9BACI</name>
<organism evidence="2 3">
    <name type="scientific">Bacillus gaemokensis</name>
    <dbReference type="NCBI Taxonomy" id="574375"/>
    <lineage>
        <taxon>Bacteria</taxon>
        <taxon>Bacillati</taxon>
        <taxon>Bacillota</taxon>
        <taxon>Bacilli</taxon>
        <taxon>Bacillales</taxon>
        <taxon>Bacillaceae</taxon>
        <taxon>Bacillus</taxon>
        <taxon>Bacillus cereus group</taxon>
    </lineage>
</organism>
<dbReference type="GO" id="GO:0004180">
    <property type="term" value="F:carboxypeptidase activity"/>
    <property type="evidence" value="ECO:0007669"/>
    <property type="project" value="UniProtKB-KW"/>
</dbReference>
<dbReference type="PANTHER" id="PTHR46825">
    <property type="entry name" value="D-ALANYL-D-ALANINE-CARBOXYPEPTIDASE/ENDOPEPTIDASE AMPH"/>
    <property type="match status" value="1"/>
</dbReference>
<dbReference type="Gene3D" id="3.40.710.10">
    <property type="entry name" value="DD-peptidase/beta-lactamase superfamily"/>
    <property type="match status" value="1"/>
</dbReference>
<dbReference type="SUPFAM" id="SSF56601">
    <property type="entry name" value="beta-lactamase/transpeptidase-like"/>
    <property type="match status" value="1"/>
</dbReference>
<protein>
    <submittedName>
        <fullName evidence="2">D-alanyl-D-alanine carboxypeptidase</fullName>
    </submittedName>
</protein>
<feature type="non-terminal residue" evidence="2">
    <location>
        <position position="1"/>
    </location>
</feature>
<dbReference type="RefSeq" id="WP_033679230.1">
    <property type="nucleotide sequence ID" value="NZ_JOTM01000114.1"/>
</dbReference>
<dbReference type="Pfam" id="PF00144">
    <property type="entry name" value="Beta-lactamase"/>
    <property type="match status" value="1"/>
</dbReference>
<dbReference type="EMBL" id="JOTM01000114">
    <property type="protein sequence ID" value="KEK19596.1"/>
    <property type="molecule type" value="Genomic_DNA"/>
</dbReference>
<keyword evidence="2" id="KW-0378">Hydrolase</keyword>
<accession>A0A073JZ81</accession>
<comment type="caution">
    <text evidence="2">The sequence shown here is derived from an EMBL/GenBank/DDBJ whole genome shotgun (WGS) entry which is preliminary data.</text>
</comment>
<keyword evidence="2" id="KW-0121">Carboxypeptidase</keyword>
<evidence type="ECO:0000259" key="1">
    <source>
        <dbReference type="Pfam" id="PF00144"/>
    </source>
</evidence>
<keyword evidence="2" id="KW-0645">Protease</keyword>
<dbReference type="InterPro" id="IPR001466">
    <property type="entry name" value="Beta-lactam-related"/>
</dbReference>
<gene>
    <name evidence="2" type="ORF">BAGA_06100</name>
</gene>
<dbReference type="PANTHER" id="PTHR46825:SF7">
    <property type="entry name" value="D-ALANYL-D-ALANINE CARBOXYPEPTIDASE"/>
    <property type="match status" value="1"/>
</dbReference>
<dbReference type="AlphaFoldDB" id="A0A073JZ81"/>
<evidence type="ECO:0000313" key="2">
    <source>
        <dbReference type="EMBL" id="KEK19596.1"/>
    </source>
</evidence>
<proteinExistence type="predicted"/>
<dbReference type="InterPro" id="IPR050491">
    <property type="entry name" value="AmpC-like"/>
</dbReference>
<reference evidence="2 3" key="1">
    <citation type="submission" date="2014-06" db="EMBL/GenBank/DDBJ databases">
        <title>Draft genome sequence of Bacillus gaemokensis JCM 15801 (MCCC 1A00707).</title>
        <authorList>
            <person name="Lai Q."/>
            <person name="Liu Y."/>
            <person name="Shao Z."/>
        </authorList>
    </citation>
    <scope>NUCLEOTIDE SEQUENCE [LARGE SCALE GENOMIC DNA]</scope>
    <source>
        <strain evidence="2 3">JCM 15801</strain>
    </source>
</reference>
<dbReference type="InterPro" id="IPR012338">
    <property type="entry name" value="Beta-lactam/transpept-like"/>
</dbReference>
<feature type="domain" description="Beta-lactamase-related" evidence="1">
    <location>
        <begin position="15"/>
        <end position="129"/>
    </location>
</feature>
<evidence type="ECO:0000313" key="3">
    <source>
        <dbReference type="Proteomes" id="UP000027778"/>
    </source>
</evidence>
<keyword evidence="3" id="KW-1185">Reference proteome</keyword>
<sequence length="139" mass="14792">KHARGYVQPDRASELKDVTYYNPSAGSSAGDMISTADDLNKFFSYLLGGKLLKKQQLKQMLTTVPTGREGMDGYGLGIFETKLPNGVSIWGHTGGLLGFVTLAGGTLGGKHTLAVSLNSLGRADSPNPFKNILLAEFSK</sequence>
<dbReference type="Proteomes" id="UP000027778">
    <property type="component" value="Unassembled WGS sequence"/>
</dbReference>